<protein>
    <recommendedName>
        <fullName evidence="2">Reverse transcriptase domain-containing protein</fullName>
    </recommendedName>
</protein>
<reference evidence="1" key="1">
    <citation type="journal article" date="2019" name="Sci. Rep.">
        <title>Draft genome of Tanacetum cinerariifolium, the natural source of mosquito coil.</title>
        <authorList>
            <person name="Yamashiro T."/>
            <person name="Shiraishi A."/>
            <person name="Satake H."/>
            <person name="Nakayama K."/>
        </authorList>
    </citation>
    <scope>NUCLEOTIDE SEQUENCE</scope>
</reference>
<dbReference type="EMBL" id="BKCJ010001519">
    <property type="protein sequence ID" value="GEU42049.1"/>
    <property type="molecule type" value="Genomic_DNA"/>
</dbReference>
<sequence>MSKRARSTRVHASSSRNETVEEKVCKFRYDQLFKGATFRLGGLKREMSLLEFGWRISLYSERESGEIATLSRLRGALTVNSNHMNHLFWPSIGDGREGIICNIPYWLAKCLKGVREKSVIFRGMFAMKIARSFGLLMEEMVRLLSCEPHLHVYRKTSLVNMEFIIELHEGVCCWPNTRGIIDEVHPPTLPVGFLVLLPPLSVHPPVIPPRGATVDQPALRVVILGSIIYMRKDIFNVTNSLLEEFADELALISYPPDYDDNRTCDIESDIREMEFLLYQGEDFDFKDSIDQSDLTHYDDLFVDPTPEMFTEEQPPDYLFLPRFDVYPDDFLEIESDAKFDNDSFDSKREKIKEVELLIDQLDLPCDILSEYNSFNSQDFSRDDVLPSPNNEDKVFNPGILIHERSVKIITRFAQEKKFAVSFASWLFEDSDPPFYETTSIFI</sequence>
<proteinExistence type="predicted"/>
<organism evidence="1">
    <name type="scientific">Tanacetum cinerariifolium</name>
    <name type="common">Dalmatian daisy</name>
    <name type="synonym">Chrysanthemum cinerariifolium</name>
    <dbReference type="NCBI Taxonomy" id="118510"/>
    <lineage>
        <taxon>Eukaryota</taxon>
        <taxon>Viridiplantae</taxon>
        <taxon>Streptophyta</taxon>
        <taxon>Embryophyta</taxon>
        <taxon>Tracheophyta</taxon>
        <taxon>Spermatophyta</taxon>
        <taxon>Magnoliopsida</taxon>
        <taxon>eudicotyledons</taxon>
        <taxon>Gunneridae</taxon>
        <taxon>Pentapetalae</taxon>
        <taxon>asterids</taxon>
        <taxon>campanulids</taxon>
        <taxon>Asterales</taxon>
        <taxon>Asteraceae</taxon>
        <taxon>Asteroideae</taxon>
        <taxon>Anthemideae</taxon>
        <taxon>Anthemidinae</taxon>
        <taxon>Tanacetum</taxon>
    </lineage>
</organism>
<accession>A0A6L2JZ65</accession>
<comment type="caution">
    <text evidence="1">The sequence shown here is derived from an EMBL/GenBank/DDBJ whole genome shotgun (WGS) entry which is preliminary data.</text>
</comment>
<evidence type="ECO:0000313" key="1">
    <source>
        <dbReference type="EMBL" id="GEU42049.1"/>
    </source>
</evidence>
<name>A0A6L2JZ65_TANCI</name>
<evidence type="ECO:0008006" key="2">
    <source>
        <dbReference type="Google" id="ProtNLM"/>
    </source>
</evidence>
<gene>
    <name evidence="1" type="ORF">Tci_014027</name>
</gene>
<dbReference type="AlphaFoldDB" id="A0A6L2JZ65"/>